<dbReference type="PANTHER" id="PTHR21266">
    <property type="entry name" value="IRON-SULFUR DOMAIN CONTAINING PROTEIN"/>
    <property type="match status" value="1"/>
</dbReference>
<evidence type="ECO:0000313" key="9">
    <source>
        <dbReference type="EMBL" id="PVH31043.1"/>
    </source>
</evidence>
<dbReference type="Pfam" id="PF08417">
    <property type="entry name" value="PaO"/>
    <property type="match status" value="1"/>
</dbReference>
<evidence type="ECO:0000256" key="5">
    <source>
        <dbReference type="ARBA" id="ARBA00023002"/>
    </source>
</evidence>
<feature type="transmembrane region" description="Helical" evidence="7">
    <location>
        <begin position="187"/>
        <end position="208"/>
    </location>
</feature>
<dbReference type="AlphaFoldDB" id="A0A2T8I028"/>
<feature type="domain" description="Pheophorbide a oxygenase" evidence="8">
    <location>
        <begin position="22"/>
        <end position="109"/>
    </location>
</feature>
<proteinExistence type="predicted"/>
<keyword evidence="3" id="KW-0809">Transit peptide</keyword>
<dbReference type="EMBL" id="CM008054">
    <property type="protein sequence ID" value="PVH31043.1"/>
    <property type="molecule type" value="Genomic_DNA"/>
</dbReference>
<dbReference type="InterPro" id="IPR013626">
    <property type="entry name" value="PaO"/>
</dbReference>
<gene>
    <name evidence="9" type="ORF">PAHAL_9G043900</name>
</gene>
<dbReference type="InterPro" id="IPR050584">
    <property type="entry name" value="Cholesterol_7-desaturase"/>
</dbReference>
<dbReference type="GO" id="GO:0016020">
    <property type="term" value="C:membrane"/>
    <property type="evidence" value="ECO:0007669"/>
    <property type="project" value="UniProtKB-SubCell"/>
</dbReference>
<comment type="subcellular location">
    <subcellularLocation>
        <location evidence="1">Membrane</location>
    </subcellularLocation>
</comment>
<dbReference type="Gene3D" id="3.90.380.10">
    <property type="entry name" value="Naphthalene 1,2-dioxygenase Alpha Subunit, Chain A, domain 1"/>
    <property type="match status" value="1"/>
</dbReference>
<evidence type="ECO:0000256" key="3">
    <source>
        <dbReference type="ARBA" id="ARBA00022946"/>
    </source>
</evidence>
<accession>A0A2T8I028</accession>
<dbReference type="Gramene" id="PVH31043">
    <property type="protein sequence ID" value="PVH31043"/>
    <property type="gene ID" value="PAHAL_9G043900"/>
</dbReference>
<organism evidence="9">
    <name type="scientific">Panicum hallii</name>
    <dbReference type="NCBI Taxonomy" id="206008"/>
    <lineage>
        <taxon>Eukaryota</taxon>
        <taxon>Viridiplantae</taxon>
        <taxon>Streptophyta</taxon>
        <taxon>Embryophyta</taxon>
        <taxon>Tracheophyta</taxon>
        <taxon>Spermatophyta</taxon>
        <taxon>Magnoliopsida</taxon>
        <taxon>Liliopsida</taxon>
        <taxon>Poales</taxon>
        <taxon>Poaceae</taxon>
        <taxon>PACMAD clade</taxon>
        <taxon>Panicoideae</taxon>
        <taxon>Panicodae</taxon>
        <taxon>Paniceae</taxon>
        <taxon>Panicinae</taxon>
        <taxon>Panicum</taxon>
        <taxon>Panicum sect. Panicum</taxon>
    </lineage>
</organism>
<dbReference type="Proteomes" id="UP000243499">
    <property type="component" value="Chromosome 9"/>
</dbReference>
<dbReference type="SUPFAM" id="SSF55961">
    <property type="entry name" value="Bet v1-like"/>
    <property type="match status" value="1"/>
</dbReference>
<evidence type="ECO:0000256" key="1">
    <source>
        <dbReference type="ARBA" id="ARBA00004370"/>
    </source>
</evidence>
<evidence type="ECO:0000256" key="4">
    <source>
        <dbReference type="ARBA" id="ARBA00022989"/>
    </source>
</evidence>
<keyword evidence="5" id="KW-0560">Oxidoreductase</keyword>
<name>A0A2T8I028_9POAL</name>
<keyword evidence="2 7" id="KW-0812">Transmembrane</keyword>
<keyword evidence="6 7" id="KW-0472">Membrane</keyword>
<feature type="transmembrane region" description="Helical" evidence="7">
    <location>
        <begin position="214"/>
        <end position="232"/>
    </location>
</feature>
<protein>
    <recommendedName>
        <fullName evidence="8">Pheophorbide a oxygenase domain-containing protein</fullName>
    </recommendedName>
</protein>
<reference evidence="9" key="1">
    <citation type="submission" date="2018-04" db="EMBL/GenBank/DDBJ databases">
        <title>WGS assembly of Panicum hallii.</title>
        <authorList>
            <person name="Lovell J."/>
            <person name="Jenkins J."/>
            <person name="Lowry D."/>
            <person name="Mamidi S."/>
            <person name="Sreedasyam A."/>
            <person name="Weng X."/>
            <person name="Barry K."/>
            <person name="Bonette J."/>
            <person name="Campitelli B."/>
            <person name="Daum C."/>
            <person name="Gordon S."/>
            <person name="Gould B."/>
            <person name="Lipzen A."/>
            <person name="Macqueen A."/>
            <person name="Palacio-Mejia J."/>
            <person name="Plott C."/>
            <person name="Shakirov E."/>
            <person name="Shu S."/>
            <person name="Yoshinaga Y."/>
            <person name="Zane M."/>
            <person name="Rokhsar D."/>
            <person name="Grimwood J."/>
            <person name="Schmutz J."/>
            <person name="Juenger T."/>
        </authorList>
    </citation>
    <scope>NUCLEOTIDE SEQUENCE [LARGE SCALE GENOMIC DNA]</scope>
    <source>
        <strain evidence="9">FIL2</strain>
    </source>
</reference>
<dbReference type="GO" id="GO:0010277">
    <property type="term" value="F:chlorophyllide a oxygenase activity"/>
    <property type="evidence" value="ECO:0007669"/>
    <property type="project" value="InterPro"/>
</dbReference>
<keyword evidence="4 7" id="KW-1133">Transmembrane helix</keyword>
<evidence type="ECO:0000256" key="6">
    <source>
        <dbReference type="ARBA" id="ARBA00023136"/>
    </source>
</evidence>
<dbReference type="GO" id="GO:0005737">
    <property type="term" value="C:cytoplasm"/>
    <property type="evidence" value="ECO:0007669"/>
    <property type="project" value="TreeGrafter"/>
</dbReference>
<sequence>MKIDRATIDGFLSTMKGGSIHFVAPCTFHGTPATKVYADGKAAPWFMLVAFCIPVAPGRSRLIWAFPRNAGVWLHKIMPRWFSHSVINRVLDSDICLIHFEERRVAAVGLDSWHKACYVPTSSDGMVVAFRNWFRKYCKHQVGWGTPQVDQLPPSPTKDKLLERYWSHVVQCTSCTVALKAMKALEVGLQVASVAIAGFLTAANGAFLTSTVQRTIVVSAALLCFLASRWLANYIEKNFYFQDYVHSYK</sequence>
<evidence type="ECO:0000256" key="2">
    <source>
        <dbReference type="ARBA" id="ARBA00022692"/>
    </source>
</evidence>
<dbReference type="PANTHER" id="PTHR21266:SF32">
    <property type="entry name" value="CHOLESTEROL 7-DESATURASE NVD"/>
    <property type="match status" value="1"/>
</dbReference>
<evidence type="ECO:0000256" key="7">
    <source>
        <dbReference type="SAM" id="Phobius"/>
    </source>
</evidence>
<evidence type="ECO:0000259" key="8">
    <source>
        <dbReference type="Pfam" id="PF08417"/>
    </source>
</evidence>